<dbReference type="PROSITE" id="PS50059">
    <property type="entry name" value="FKBP_PPIASE"/>
    <property type="match status" value="1"/>
</dbReference>
<evidence type="ECO:0000256" key="3">
    <source>
        <dbReference type="ARBA" id="ARBA00006577"/>
    </source>
</evidence>
<evidence type="ECO:0000259" key="10">
    <source>
        <dbReference type="PROSITE" id="PS50059"/>
    </source>
</evidence>
<dbReference type="AlphaFoldDB" id="A0A830G9L6"/>
<evidence type="ECO:0000256" key="5">
    <source>
        <dbReference type="ARBA" id="ARBA00023110"/>
    </source>
</evidence>
<comment type="catalytic activity">
    <reaction evidence="1 8 9">
        <text>[protein]-peptidylproline (omega=180) = [protein]-peptidylproline (omega=0)</text>
        <dbReference type="Rhea" id="RHEA:16237"/>
        <dbReference type="Rhea" id="RHEA-COMP:10747"/>
        <dbReference type="Rhea" id="RHEA-COMP:10748"/>
        <dbReference type="ChEBI" id="CHEBI:83833"/>
        <dbReference type="ChEBI" id="CHEBI:83834"/>
        <dbReference type="EC" id="5.2.1.8"/>
    </reaction>
</comment>
<evidence type="ECO:0000256" key="1">
    <source>
        <dbReference type="ARBA" id="ARBA00000971"/>
    </source>
</evidence>
<comment type="caution">
    <text evidence="11">The sequence shown here is derived from an EMBL/GenBank/DDBJ whole genome shotgun (WGS) entry which is preliminary data.</text>
</comment>
<keyword evidence="5 8" id="KW-0697">Rotamase</keyword>
<evidence type="ECO:0000313" key="12">
    <source>
        <dbReference type="Proteomes" id="UP000608850"/>
    </source>
</evidence>
<sequence>MPAARLDTIAFPRGGTLPSVSITDGNTVTFEYTGRLDDGTVFDTSREDVAAEEGLADAQPERDYDPLTVEVGAGAVIEGMEDGLRGLSAGDAETFEIPPEEAYGEWSEEAVQEFETDELRGMLGETPEEGAYLQAQNGQQGEVVHVDEETVRVDFNPELAGETLTFEVEVVDVED</sequence>
<dbReference type="Proteomes" id="UP000608850">
    <property type="component" value="Unassembled WGS sequence"/>
</dbReference>
<feature type="domain" description="PPIase FKBP-type" evidence="10">
    <location>
        <begin position="25"/>
        <end position="174"/>
    </location>
</feature>
<keyword evidence="7 8" id="KW-0413">Isomerase</keyword>
<evidence type="ECO:0000256" key="4">
    <source>
        <dbReference type="ARBA" id="ARBA00022490"/>
    </source>
</evidence>
<proteinExistence type="inferred from homology"/>
<name>A0A830G9L6_9EURY</name>
<evidence type="ECO:0000313" key="11">
    <source>
        <dbReference type="EMBL" id="GGN11066.1"/>
    </source>
</evidence>
<evidence type="ECO:0000256" key="6">
    <source>
        <dbReference type="ARBA" id="ARBA00023186"/>
    </source>
</evidence>
<evidence type="ECO:0000256" key="9">
    <source>
        <dbReference type="RuleBase" id="RU003915"/>
    </source>
</evidence>
<accession>A0A830G9L6</accession>
<dbReference type="Gene3D" id="3.10.50.40">
    <property type="match status" value="1"/>
</dbReference>
<comment type="subcellular location">
    <subcellularLocation>
        <location evidence="2">Cytoplasm</location>
    </subcellularLocation>
</comment>
<dbReference type="GO" id="GO:0005737">
    <property type="term" value="C:cytoplasm"/>
    <property type="evidence" value="ECO:0007669"/>
    <property type="project" value="UniProtKB-SubCell"/>
</dbReference>
<dbReference type="InterPro" id="IPR046357">
    <property type="entry name" value="PPIase_dom_sf"/>
</dbReference>
<evidence type="ECO:0000256" key="2">
    <source>
        <dbReference type="ARBA" id="ARBA00004496"/>
    </source>
</evidence>
<dbReference type="SUPFAM" id="SSF54534">
    <property type="entry name" value="FKBP-like"/>
    <property type="match status" value="1"/>
</dbReference>
<reference evidence="11 12" key="1">
    <citation type="journal article" date="2019" name="Int. J. Syst. Evol. Microbiol.">
        <title>The Global Catalogue of Microorganisms (GCM) 10K type strain sequencing project: providing services to taxonomists for standard genome sequencing and annotation.</title>
        <authorList>
            <consortium name="The Broad Institute Genomics Platform"/>
            <consortium name="The Broad Institute Genome Sequencing Center for Infectious Disease"/>
            <person name="Wu L."/>
            <person name="Ma J."/>
        </authorList>
    </citation>
    <scope>NUCLEOTIDE SEQUENCE [LARGE SCALE GENOMIC DNA]</scope>
    <source>
        <strain evidence="11 12">JCM 16331</strain>
    </source>
</reference>
<dbReference type="GO" id="GO:0042026">
    <property type="term" value="P:protein refolding"/>
    <property type="evidence" value="ECO:0007669"/>
    <property type="project" value="UniProtKB-ARBA"/>
</dbReference>
<dbReference type="Pfam" id="PF00254">
    <property type="entry name" value="FKBP_C"/>
    <property type="match status" value="1"/>
</dbReference>
<dbReference type="EC" id="5.2.1.8" evidence="9"/>
<dbReference type="GO" id="GO:0003755">
    <property type="term" value="F:peptidyl-prolyl cis-trans isomerase activity"/>
    <property type="evidence" value="ECO:0007669"/>
    <property type="project" value="UniProtKB-UniRule"/>
</dbReference>
<keyword evidence="4" id="KW-0963">Cytoplasm</keyword>
<protein>
    <recommendedName>
        <fullName evidence="9">Peptidyl-prolyl cis-trans isomerase</fullName>
        <ecNumber evidence="9">5.2.1.8</ecNumber>
    </recommendedName>
</protein>
<keyword evidence="6" id="KW-0143">Chaperone</keyword>
<dbReference type="PANTHER" id="PTHR47861:SF3">
    <property type="entry name" value="FKBP-TYPE PEPTIDYL-PROLYL CIS-TRANS ISOMERASE SLYD"/>
    <property type="match status" value="1"/>
</dbReference>
<organism evidence="11 12">
    <name type="scientific">Halarchaeum nitratireducens</name>
    <dbReference type="NCBI Taxonomy" id="489913"/>
    <lineage>
        <taxon>Archaea</taxon>
        <taxon>Methanobacteriati</taxon>
        <taxon>Methanobacteriota</taxon>
        <taxon>Stenosarchaea group</taxon>
        <taxon>Halobacteria</taxon>
        <taxon>Halobacteriales</taxon>
        <taxon>Halobacteriaceae</taxon>
    </lineage>
</organism>
<dbReference type="PANTHER" id="PTHR47861">
    <property type="entry name" value="FKBP-TYPE PEPTIDYL-PROLYL CIS-TRANS ISOMERASE SLYD"/>
    <property type="match status" value="1"/>
</dbReference>
<gene>
    <name evidence="11" type="ORF">GCM10009021_08810</name>
</gene>
<evidence type="ECO:0000256" key="8">
    <source>
        <dbReference type="PROSITE-ProRule" id="PRU00277"/>
    </source>
</evidence>
<dbReference type="InterPro" id="IPR001179">
    <property type="entry name" value="PPIase_FKBP_dom"/>
</dbReference>
<dbReference type="EMBL" id="BMOQ01000002">
    <property type="protein sequence ID" value="GGN11066.1"/>
    <property type="molecule type" value="Genomic_DNA"/>
</dbReference>
<evidence type="ECO:0000256" key="7">
    <source>
        <dbReference type="ARBA" id="ARBA00023235"/>
    </source>
</evidence>
<keyword evidence="12" id="KW-1185">Reference proteome</keyword>
<comment type="similarity">
    <text evidence="3 9">Belongs to the FKBP-type PPIase family.</text>
</comment>